<protein>
    <submittedName>
        <fullName evidence="1">Predicted nucleotidyltransferase</fullName>
    </submittedName>
</protein>
<keyword evidence="1" id="KW-0808">Transferase</keyword>
<evidence type="ECO:0000313" key="1">
    <source>
        <dbReference type="EMBL" id="VFJ62284.1"/>
    </source>
</evidence>
<name>A0A450T6C4_9GAMM</name>
<reference evidence="1" key="1">
    <citation type="submission" date="2019-02" db="EMBL/GenBank/DDBJ databases">
        <authorList>
            <person name="Gruber-Vodicka R. H."/>
            <person name="Seah K. B. B."/>
        </authorList>
    </citation>
    <scope>NUCLEOTIDE SEQUENCE</scope>
    <source>
        <strain evidence="1">BECK_DK161</strain>
    </source>
</reference>
<gene>
    <name evidence="1" type="ORF">BECKDK2373C_GA0170839_109517</name>
</gene>
<dbReference type="InterPro" id="IPR043519">
    <property type="entry name" value="NT_sf"/>
</dbReference>
<proteinExistence type="predicted"/>
<dbReference type="SUPFAM" id="SSF81301">
    <property type="entry name" value="Nucleotidyltransferase"/>
    <property type="match status" value="1"/>
</dbReference>
<organism evidence="1">
    <name type="scientific">Candidatus Kentrum sp. DK</name>
    <dbReference type="NCBI Taxonomy" id="2126562"/>
    <lineage>
        <taxon>Bacteria</taxon>
        <taxon>Pseudomonadati</taxon>
        <taxon>Pseudomonadota</taxon>
        <taxon>Gammaproteobacteria</taxon>
        <taxon>Candidatus Kentrum</taxon>
    </lineage>
</organism>
<sequence length="98" mass="11202">MNRQQLVEQSESYLRDLLRVNLPPQTPVHLFGSRARRDGAWNADFDIWIDAELGSATLNRILDAIEESFVPFRVDLVTTSQLKGKFGACVQKDAVRWI</sequence>
<accession>A0A450T6C4</accession>
<dbReference type="Gene3D" id="3.30.460.10">
    <property type="entry name" value="Beta Polymerase, domain 2"/>
    <property type="match status" value="1"/>
</dbReference>
<dbReference type="CDD" id="cd05403">
    <property type="entry name" value="NT_KNTase_like"/>
    <property type="match status" value="1"/>
</dbReference>
<dbReference type="EMBL" id="CAADEY010000095">
    <property type="protein sequence ID" value="VFJ62284.1"/>
    <property type="molecule type" value="Genomic_DNA"/>
</dbReference>
<dbReference type="GO" id="GO:0016740">
    <property type="term" value="F:transferase activity"/>
    <property type="evidence" value="ECO:0007669"/>
    <property type="project" value="UniProtKB-KW"/>
</dbReference>
<dbReference type="AlphaFoldDB" id="A0A450T6C4"/>